<dbReference type="EMBL" id="MSZX01000002">
    <property type="protein sequence ID" value="OPA80269.1"/>
    <property type="molecule type" value="Genomic_DNA"/>
</dbReference>
<feature type="transmembrane region" description="Helical" evidence="6">
    <location>
        <begin position="282"/>
        <end position="300"/>
    </location>
</feature>
<proteinExistence type="predicted"/>
<keyword evidence="2" id="KW-1003">Cell membrane</keyword>
<reference evidence="7 8" key="1">
    <citation type="submission" date="2017-01" db="EMBL/GenBank/DDBJ databases">
        <title>Genome analysis of Paenibacillus selenitrireducens ES3-24.</title>
        <authorList>
            <person name="Xu D."/>
            <person name="Yao R."/>
            <person name="Zheng S."/>
        </authorList>
    </citation>
    <scope>NUCLEOTIDE SEQUENCE [LARGE SCALE GENOMIC DNA]</scope>
    <source>
        <strain evidence="7 8">ES3-24</strain>
    </source>
</reference>
<dbReference type="AlphaFoldDB" id="A0A1T2XK74"/>
<keyword evidence="4 6" id="KW-1133">Transmembrane helix</keyword>
<dbReference type="GO" id="GO:0005886">
    <property type="term" value="C:plasma membrane"/>
    <property type="evidence" value="ECO:0007669"/>
    <property type="project" value="UniProtKB-SubCell"/>
</dbReference>
<organism evidence="7 8">
    <name type="scientific">Paenibacillus selenitireducens</name>
    <dbReference type="NCBI Taxonomy" id="1324314"/>
    <lineage>
        <taxon>Bacteria</taxon>
        <taxon>Bacillati</taxon>
        <taxon>Bacillota</taxon>
        <taxon>Bacilli</taxon>
        <taxon>Bacillales</taxon>
        <taxon>Paenibacillaceae</taxon>
        <taxon>Paenibacillus</taxon>
    </lineage>
</organism>
<dbReference type="Pfam" id="PF02653">
    <property type="entry name" value="BPD_transp_2"/>
    <property type="match status" value="1"/>
</dbReference>
<dbReference type="PANTHER" id="PTHR43370">
    <property type="entry name" value="SUGAR ABC TRANSPORTER INTEGRAL MEMBRANE PROTEIN-RELATED"/>
    <property type="match status" value="1"/>
</dbReference>
<dbReference type="InterPro" id="IPR001851">
    <property type="entry name" value="ABC_transp_permease"/>
</dbReference>
<sequence length="317" mass="33511">MDILANLLNGTFVFATALIFASLGGVIVERTGVINLGLEGFMVSGAFSAAITTHYAESAGLGGASPWLGLLGAMIFTLIFSGIHALASIKFKANQVISGIVVNLLAASSTFFMVKLLFEGAAETPIIDHVFHKWSIPFLSDIPFLGNAFFTAYPTTFIAYIFVFVVWFVMYKTPLGLRMRAVGEHPGAADTAGVKVNRLRTLSILVGGSVAALGGATVALTANSSFAQNTISGQGFIALAAVIFGKWNPVGAFGAAIFFGFAQALKDQVVIYDWASNIPTEVFYMLPYLLTLLVLLFAVGRSSGPSALGEPYDPGKR</sequence>
<feature type="transmembrane region" description="Helical" evidence="6">
    <location>
        <begin position="67"/>
        <end position="89"/>
    </location>
</feature>
<evidence type="ECO:0000256" key="6">
    <source>
        <dbReference type="SAM" id="Phobius"/>
    </source>
</evidence>
<feature type="transmembrane region" description="Helical" evidence="6">
    <location>
        <begin position="96"/>
        <end position="118"/>
    </location>
</feature>
<dbReference type="GO" id="GO:0022857">
    <property type="term" value="F:transmembrane transporter activity"/>
    <property type="evidence" value="ECO:0007669"/>
    <property type="project" value="InterPro"/>
</dbReference>
<evidence type="ECO:0000256" key="4">
    <source>
        <dbReference type="ARBA" id="ARBA00022989"/>
    </source>
</evidence>
<evidence type="ECO:0000256" key="5">
    <source>
        <dbReference type="ARBA" id="ARBA00023136"/>
    </source>
</evidence>
<comment type="caution">
    <text evidence="7">The sequence shown here is derived from an EMBL/GenBank/DDBJ whole genome shotgun (WGS) entry which is preliminary data.</text>
</comment>
<feature type="transmembrane region" description="Helical" evidence="6">
    <location>
        <begin position="235"/>
        <end position="261"/>
    </location>
</feature>
<feature type="transmembrane region" description="Helical" evidence="6">
    <location>
        <begin position="148"/>
        <end position="170"/>
    </location>
</feature>
<dbReference type="CDD" id="cd06580">
    <property type="entry name" value="TM_PBP1_transp_TpRbsC_like"/>
    <property type="match status" value="1"/>
</dbReference>
<dbReference type="RefSeq" id="WP_078497617.1">
    <property type="nucleotide sequence ID" value="NZ_MSZX01000002.1"/>
</dbReference>
<dbReference type="OrthoDB" id="9792579at2"/>
<feature type="transmembrane region" description="Helical" evidence="6">
    <location>
        <begin position="12"/>
        <end position="29"/>
    </location>
</feature>
<dbReference type="Proteomes" id="UP000190188">
    <property type="component" value="Unassembled WGS sequence"/>
</dbReference>
<feature type="transmembrane region" description="Helical" evidence="6">
    <location>
        <begin position="36"/>
        <end position="55"/>
    </location>
</feature>
<dbReference type="PANTHER" id="PTHR43370:SF1">
    <property type="entry name" value="GUANOSINE ABC TRANSPORTER PERMEASE PROTEIN NUPQ"/>
    <property type="match status" value="1"/>
</dbReference>
<gene>
    <name evidence="7" type="ORF">BVG16_05910</name>
</gene>
<evidence type="ECO:0000256" key="3">
    <source>
        <dbReference type="ARBA" id="ARBA00022692"/>
    </source>
</evidence>
<evidence type="ECO:0000256" key="1">
    <source>
        <dbReference type="ARBA" id="ARBA00004651"/>
    </source>
</evidence>
<evidence type="ECO:0000313" key="7">
    <source>
        <dbReference type="EMBL" id="OPA80269.1"/>
    </source>
</evidence>
<dbReference type="STRING" id="1324314.BVG16_05910"/>
<keyword evidence="5 6" id="KW-0472">Membrane</keyword>
<keyword evidence="8" id="KW-1185">Reference proteome</keyword>
<feature type="transmembrane region" description="Helical" evidence="6">
    <location>
        <begin position="202"/>
        <end position="223"/>
    </location>
</feature>
<evidence type="ECO:0000313" key="8">
    <source>
        <dbReference type="Proteomes" id="UP000190188"/>
    </source>
</evidence>
<keyword evidence="3 6" id="KW-0812">Transmembrane</keyword>
<comment type="subcellular location">
    <subcellularLocation>
        <location evidence="1">Cell membrane</location>
        <topology evidence="1">Multi-pass membrane protein</topology>
    </subcellularLocation>
</comment>
<name>A0A1T2XK74_9BACL</name>
<protein>
    <submittedName>
        <fullName evidence="7">Sugar ABC transporter permease</fullName>
    </submittedName>
</protein>
<evidence type="ECO:0000256" key="2">
    <source>
        <dbReference type="ARBA" id="ARBA00022475"/>
    </source>
</evidence>
<accession>A0A1T2XK74</accession>